<dbReference type="AlphaFoldDB" id="A0A9D4MTC8"/>
<sequence length="93" mass="10989">MDILMVRYIENLHKPNKQRGRYKDELKLQPKDERKVRRDKCEVRCGDERQPPFRSISYAVVSLILEETGRMPKGSNCCEEFEYVYSPIPGPIN</sequence>
<protein>
    <submittedName>
        <fullName evidence="1">Uncharacterized protein</fullName>
    </submittedName>
</protein>
<reference evidence="1" key="2">
    <citation type="submission" date="2020-11" db="EMBL/GenBank/DDBJ databases">
        <authorList>
            <person name="McCartney M.A."/>
            <person name="Auch B."/>
            <person name="Kono T."/>
            <person name="Mallez S."/>
            <person name="Becker A."/>
            <person name="Gohl D.M."/>
            <person name="Silverstein K.A.T."/>
            <person name="Koren S."/>
            <person name="Bechman K.B."/>
            <person name="Herman A."/>
            <person name="Abrahante J.E."/>
            <person name="Garbe J."/>
        </authorList>
    </citation>
    <scope>NUCLEOTIDE SEQUENCE</scope>
    <source>
        <strain evidence="1">Duluth1</strain>
        <tissue evidence="1">Whole animal</tissue>
    </source>
</reference>
<proteinExistence type="predicted"/>
<dbReference type="EMBL" id="JAIWYP010000001">
    <property type="protein sequence ID" value="KAH3883293.1"/>
    <property type="molecule type" value="Genomic_DNA"/>
</dbReference>
<dbReference type="Proteomes" id="UP000828390">
    <property type="component" value="Unassembled WGS sequence"/>
</dbReference>
<reference evidence="1" key="1">
    <citation type="journal article" date="2019" name="bioRxiv">
        <title>The Genome of the Zebra Mussel, Dreissena polymorpha: A Resource for Invasive Species Research.</title>
        <authorList>
            <person name="McCartney M.A."/>
            <person name="Auch B."/>
            <person name="Kono T."/>
            <person name="Mallez S."/>
            <person name="Zhang Y."/>
            <person name="Obille A."/>
            <person name="Becker A."/>
            <person name="Abrahante J.E."/>
            <person name="Garbe J."/>
            <person name="Badalamenti J.P."/>
            <person name="Herman A."/>
            <person name="Mangelson H."/>
            <person name="Liachko I."/>
            <person name="Sullivan S."/>
            <person name="Sone E.D."/>
            <person name="Koren S."/>
            <person name="Silverstein K.A.T."/>
            <person name="Beckman K.B."/>
            <person name="Gohl D.M."/>
        </authorList>
    </citation>
    <scope>NUCLEOTIDE SEQUENCE</scope>
    <source>
        <strain evidence="1">Duluth1</strain>
        <tissue evidence="1">Whole animal</tissue>
    </source>
</reference>
<keyword evidence="2" id="KW-1185">Reference proteome</keyword>
<evidence type="ECO:0000313" key="2">
    <source>
        <dbReference type="Proteomes" id="UP000828390"/>
    </source>
</evidence>
<organism evidence="1 2">
    <name type="scientific">Dreissena polymorpha</name>
    <name type="common">Zebra mussel</name>
    <name type="synonym">Mytilus polymorpha</name>
    <dbReference type="NCBI Taxonomy" id="45954"/>
    <lineage>
        <taxon>Eukaryota</taxon>
        <taxon>Metazoa</taxon>
        <taxon>Spiralia</taxon>
        <taxon>Lophotrochozoa</taxon>
        <taxon>Mollusca</taxon>
        <taxon>Bivalvia</taxon>
        <taxon>Autobranchia</taxon>
        <taxon>Heteroconchia</taxon>
        <taxon>Euheterodonta</taxon>
        <taxon>Imparidentia</taxon>
        <taxon>Neoheterodontei</taxon>
        <taxon>Myida</taxon>
        <taxon>Dreissenoidea</taxon>
        <taxon>Dreissenidae</taxon>
        <taxon>Dreissena</taxon>
    </lineage>
</organism>
<evidence type="ECO:0000313" key="1">
    <source>
        <dbReference type="EMBL" id="KAH3883293.1"/>
    </source>
</evidence>
<gene>
    <name evidence="1" type="ORF">DPMN_007247</name>
</gene>
<accession>A0A9D4MTC8</accession>
<name>A0A9D4MTC8_DREPO</name>
<comment type="caution">
    <text evidence="1">The sequence shown here is derived from an EMBL/GenBank/DDBJ whole genome shotgun (WGS) entry which is preliminary data.</text>
</comment>